<keyword evidence="2" id="KW-0812">Transmembrane</keyword>
<protein>
    <recommendedName>
        <fullName evidence="14">Neuropeptide</fullName>
    </recommendedName>
</protein>
<dbReference type="CDD" id="cd00112">
    <property type="entry name" value="LDLa"/>
    <property type="match status" value="2"/>
</dbReference>
<dbReference type="PROSITE" id="PS50068">
    <property type="entry name" value="LDLRA_2"/>
    <property type="match status" value="3"/>
</dbReference>
<keyword evidence="13" id="KW-1185">Reference proteome</keyword>
<comment type="subcellular location">
    <subcellularLocation>
        <location evidence="1">Membrane</location>
        <topology evidence="1">Single-pass membrane protein</topology>
    </subcellularLocation>
</comment>
<feature type="chain" id="PRO_5040106071" description="Neuropeptide" evidence="11">
    <location>
        <begin position="22"/>
        <end position="447"/>
    </location>
</feature>
<evidence type="ECO:0000256" key="3">
    <source>
        <dbReference type="ARBA" id="ARBA00022737"/>
    </source>
</evidence>
<proteinExistence type="predicted"/>
<organism evidence="12 13">
    <name type="scientific">Nezara viridula</name>
    <name type="common">Southern green stink bug</name>
    <name type="synonym">Cimex viridulus</name>
    <dbReference type="NCBI Taxonomy" id="85310"/>
    <lineage>
        <taxon>Eukaryota</taxon>
        <taxon>Metazoa</taxon>
        <taxon>Ecdysozoa</taxon>
        <taxon>Arthropoda</taxon>
        <taxon>Hexapoda</taxon>
        <taxon>Insecta</taxon>
        <taxon>Pterygota</taxon>
        <taxon>Neoptera</taxon>
        <taxon>Paraneoptera</taxon>
        <taxon>Hemiptera</taxon>
        <taxon>Heteroptera</taxon>
        <taxon>Panheteroptera</taxon>
        <taxon>Pentatomomorpha</taxon>
        <taxon>Pentatomoidea</taxon>
        <taxon>Pentatomidae</taxon>
        <taxon>Pentatominae</taxon>
        <taxon>Nezara</taxon>
    </lineage>
</organism>
<dbReference type="Proteomes" id="UP001152798">
    <property type="component" value="Chromosome 7"/>
</dbReference>
<keyword evidence="4" id="KW-1133">Transmembrane helix</keyword>
<dbReference type="PROSITE" id="PS01209">
    <property type="entry name" value="LDLRA_1"/>
    <property type="match status" value="1"/>
</dbReference>
<dbReference type="InterPro" id="IPR051221">
    <property type="entry name" value="LDLR-related"/>
</dbReference>
<feature type="disulfide bond" evidence="9">
    <location>
        <begin position="246"/>
        <end position="261"/>
    </location>
</feature>
<dbReference type="GO" id="GO:0006898">
    <property type="term" value="P:receptor-mediated endocytosis"/>
    <property type="evidence" value="ECO:0007669"/>
    <property type="project" value="TreeGrafter"/>
</dbReference>
<accession>A0A9P0HSN6</accession>
<dbReference type="InterPro" id="IPR036055">
    <property type="entry name" value="LDL_receptor-like_sf"/>
</dbReference>
<feature type="compositionally biased region" description="Basic and acidic residues" evidence="10">
    <location>
        <begin position="434"/>
        <end position="447"/>
    </location>
</feature>
<dbReference type="Gene3D" id="4.10.400.10">
    <property type="entry name" value="Low-density Lipoprotein Receptor"/>
    <property type="match status" value="3"/>
</dbReference>
<evidence type="ECO:0000256" key="2">
    <source>
        <dbReference type="ARBA" id="ARBA00022692"/>
    </source>
</evidence>
<feature type="disulfide bond" evidence="9">
    <location>
        <begin position="189"/>
        <end position="201"/>
    </location>
</feature>
<feature type="disulfide bond" evidence="9">
    <location>
        <begin position="278"/>
        <end position="296"/>
    </location>
</feature>
<keyword evidence="11" id="KW-0732">Signal</keyword>
<dbReference type="InterPro" id="IPR002172">
    <property type="entry name" value="LDrepeatLR_classA_rpt"/>
</dbReference>
<evidence type="ECO:0000256" key="10">
    <source>
        <dbReference type="SAM" id="MobiDB-lite"/>
    </source>
</evidence>
<sequence length="447" mass="50024">MISLYTMKFLTVLLMVTAVKLEGIDVQWRKIDELKQSLAGYNKSAEKLFLMTIHAMFDTKAKAAQFIDQLTNSYILTTSKLNETACYRSIFDLKRLQRSFQSELLRSQVPLENLLIELRGKLDGINNTINMCQDLAESKYSICKVMNKTEGCEGDTNAWLEEILSRVRCQFSQPCSDHHMTKRSAHFSCPVDQFACDSKKCISPKSVCDGNPDCSDGTDEARCCPQQHHYFYCRETDTCIETSKLCDSHNDCGESSDEQHCGKLLINNCTIENGMHKCDSDKCIGLDQVCDGKQDCIDGSDESDECGAGLCPEECTKKGGACFHGPKGPICFAQCPLGTFESPGGCTAHPQPSNRTVIQLMEEIPTMAYKQNEKFAYLKMKALSTLSRMISDVFKCLDPYYPILAKVLTISVPVQNQTVPNQTVRMAQDESEEKNESEGTDLENKPE</sequence>
<reference evidence="12" key="1">
    <citation type="submission" date="2022-01" db="EMBL/GenBank/DDBJ databases">
        <authorList>
            <person name="King R."/>
        </authorList>
    </citation>
    <scope>NUCLEOTIDE SEQUENCE</scope>
</reference>
<evidence type="ECO:0000256" key="6">
    <source>
        <dbReference type="ARBA" id="ARBA00023157"/>
    </source>
</evidence>
<name>A0A9P0HSN6_NEZVI</name>
<keyword evidence="6 9" id="KW-1015">Disulfide bond</keyword>
<evidence type="ECO:0000313" key="13">
    <source>
        <dbReference type="Proteomes" id="UP001152798"/>
    </source>
</evidence>
<evidence type="ECO:0008006" key="14">
    <source>
        <dbReference type="Google" id="ProtNLM"/>
    </source>
</evidence>
<comment type="caution">
    <text evidence="9">Lacks conserved residue(s) required for the propagation of feature annotation.</text>
</comment>
<feature type="signal peptide" evidence="11">
    <location>
        <begin position="1"/>
        <end position="21"/>
    </location>
</feature>
<dbReference type="PRINTS" id="PR00261">
    <property type="entry name" value="LDLRECEPTOR"/>
</dbReference>
<feature type="region of interest" description="Disordered" evidence="10">
    <location>
        <begin position="421"/>
        <end position="447"/>
    </location>
</feature>
<feature type="disulfide bond" evidence="9">
    <location>
        <begin position="196"/>
        <end position="214"/>
    </location>
</feature>
<dbReference type="InterPro" id="IPR023415">
    <property type="entry name" value="LDLR_class-A_CS"/>
</dbReference>
<evidence type="ECO:0000313" key="12">
    <source>
        <dbReference type="EMBL" id="CAH1407017.1"/>
    </source>
</evidence>
<dbReference type="GO" id="GO:0042562">
    <property type="term" value="F:hormone binding"/>
    <property type="evidence" value="ECO:0007669"/>
    <property type="project" value="TreeGrafter"/>
</dbReference>
<dbReference type="AlphaFoldDB" id="A0A9P0HSN6"/>
<evidence type="ECO:0000256" key="5">
    <source>
        <dbReference type="ARBA" id="ARBA00023136"/>
    </source>
</evidence>
<evidence type="ECO:0000256" key="8">
    <source>
        <dbReference type="ARBA" id="ARBA00023180"/>
    </source>
</evidence>
<dbReference type="Pfam" id="PF00057">
    <property type="entry name" value="Ldl_recept_a"/>
    <property type="match status" value="3"/>
</dbReference>
<dbReference type="GO" id="GO:0043235">
    <property type="term" value="C:receptor complex"/>
    <property type="evidence" value="ECO:0007669"/>
    <property type="project" value="TreeGrafter"/>
</dbReference>
<feature type="disulfide bond" evidence="9">
    <location>
        <begin position="208"/>
        <end position="223"/>
    </location>
</feature>
<dbReference type="SUPFAM" id="SSF57424">
    <property type="entry name" value="LDL receptor-like module"/>
    <property type="match status" value="3"/>
</dbReference>
<evidence type="ECO:0000256" key="11">
    <source>
        <dbReference type="SAM" id="SignalP"/>
    </source>
</evidence>
<dbReference type="PANTHER" id="PTHR22722:SF14">
    <property type="entry name" value="MEGALIN, ISOFORM A"/>
    <property type="match status" value="1"/>
</dbReference>
<keyword evidence="3" id="KW-0677">Repeat</keyword>
<dbReference type="SMART" id="SM00192">
    <property type="entry name" value="LDLa"/>
    <property type="match status" value="3"/>
</dbReference>
<evidence type="ECO:0000256" key="1">
    <source>
        <dbReference type="ARBA" id="ARBA00004167"/>
    </source>
</evidence>
<dbReference type="EMBL" id="OV725083">
    <property type="protein sequence ID" value="CAH1407017.1"/>
    <property type="molecule type" value="Genomic_DNA"/>
</dbReference>
<evidence type="ECO:0000256" key="4">
    <source>
        <dbReference type="ARBA" id="ARBA00022989"/>
    </source>
</evidence>
<keyword evidence="8" id="KW-0325">Glycoprotein</keyword>
<dbReference type="OrthoDB" id="6612769at2759"/>
<dbReference type="GO" id="GO:0016324">
    <property type="term" value="C:apical plasma membrane"/>
    <property type="evidence" value="ECO:0007669"/>
    <property type="project" value="TreeGrafter"/>
</dbReference>
<gene>
    <name evidence="12" type="ORF">NEZAVI_LOCUS14836</name>
</gene>
<keyword evidence="7" id="KW-0675">Receptor</keyword>
<evidence type="ECO:0000256" key="7">
    <source>
        <dbReference type="ARBA" id="ARBA00023170"/>
    </source>
</evidence>
<dbReference type="PANTHER" id="PTHR22722">
    <property type="entry name" value="LOW-DENSITY LIPOPROTEIN RECEPTOR-RELATED PROTEIN 2-RELATED"/>
    <property type="match status" value="1"/>
</dbReference>
<evidence type="ECO:0000256" key="9">
    <source>
        <dbReference type="PROSITE-ProRule" id="PRU00124"/>
    </source>
</evidence>
<keyword evidence="5" id="KW-0472">Membrane</keyword>